<evidence type="ECO:0000256" key="2">
    <source>
        <dbReference type="ARBA" id="ARBA00005641"/>
    </source>
</evidence>
<dbReference type="STRING" id="196109.A0A136IS41"/>
<evidence type="ECO:0000256" key="7">
    <source>
        <dbReference type="ARBA" id="ARBA00022989"/>
    </source>
</evidence>
<feature type="compositionally biased region" description="Polar residues" evidence="17">
    <location>
        <begin position="120"/>
        <end position="138"/>
    </location>
</feature>
<comment type="similarity">
    <text evidence="2 16">Belongs to the glycosyl hydrolase 5 (cellulase A) family.</text>
</comment>
<evidence type="ECO:0000256" key="1">
    <source>
        <dbReference type="ARBA" id="ARBA00004401"/>
    </source>
</evidence>
<dbReference type="EC" id="3.2.1.58" evidence="14"/>
<evidence type="ECO:0000256" key="17">
    <source>
        <dbReference type="SAM" id="MobiDB-lite"/>
    </source>
</evidence>
<dbReference type="PANTHER" id="PTHR31297:SF34">
    <property type="entry name" value="GLUCAN 1,3-BETA-GLUCOSIDASE 2"/>
    <property type="match status" value="1"/>
</dbReference>
<dbReference type="InterPro" id="IPR017853">
    <property type="entry name" value="GH"/>
</dbReference>
<evidence type="ECO:0000256" key="8">
    <source>
        <dbReference type="ARBA" id="ARBA00023136"/>
    </source>
</evidence>
<dbReference type="Gene3D" id="3.20.20.80">
    <property type="entry name" value="Glycosidases"/>
    <property type="match status" value="1"/>
</dbReference>
<evidence type="ECO:0000256" key="14">
    <source>
        <dbReference type="ARBA" id="ARBA00038929"/>
    </source>
</evidence>
<keyword evidence="9" id="KW-0325">Glycoprotein</keyword>
<evidence type="ECO:0000256" key="5">
    <source>
        <dbReference type="ARBA" id="ARBA00022801"/>
    </source>
</evidence>
<comment type="catalytic activity">
    <reaction evidence="12">
        <text>Successive hydrolysis of beta-D-glucose units from the non-reducing ends of (1-&gt;3)-beta-D-glucans, releasing alpha-glucose.</text>
        <dbReference type="EC" id="3.2.1.58"/>
    </reaction>
</comment>
<dbReference type="InParanoid" id="A0A136IS41"/>
<dbReference type="EMBL" id="KQ964262">
    <property type="protein sequence ID" value="KXJ87579.1"/>
    <property type="molecule type" value="Genomic_DNA"/>
</dbReference>
<keyword evidence="10 16" id="KW-0326">Glycosidase</keyword>
<evidence type="ECO:0000313" key="20">
    <source>
        <dbReference type="EMBL" id="KXJ87579.1"/>
    </source>
</evidence>
<comment type="function">
    <text evidence="13">Glucosidase involved in the degradation of cellulosic biomass. Active on lichenan.</text>
</comment>
<feature type="transmembrane region" description="Helical" evidence="18">
    <location>
        <begin position="58"/>
        <end position="81"/>
    </location>
</feature>
<dbReference type="FunCoup" id="A0A136IS41">
    <property type="interactions" value="123"/>
</dbReference>
<organism evidence="20 21">
    <name type="scientific">Microdochium bolleyi</name>
    <dbReference type="NCBI Taxonomy" id="196109"/>
    <lineage>
        <taxon>Eukaryota</taxon>
        <taxon>Fungi</taxon>
        <taxon>Dikarya</taxon>
        <taxon>Ascomycota</taxon>
        <taxon>Pezizomycotina</taxon>
        <taxon>Sordariomycetes</taxon>
        <taxon>Xylariomycetidae</taxon>
        <taxon>Xylariales</taxon>
        <taxon>Microdochiaceae</taxon>
        <taxon>Microdochium</taxon>
    </lineage>
</organism>
<feature type="compositionally biased region" description="Low complexity" evidence="17">
    <location>
        <begin position="106"/>
        <end position="119"/>
    </location>
</feature>
<evidence type="ECO:0000256" key="16">
    <source>
        <dbReference type="RuleBase" id="RU361153"/>
    </source>
</evidence>
<evidence type="ECO:0000256" key="15">
    <source>
        <dbReference type="ARBA" id="ARBA00041260"/>
    </source>
</evidence>
<gene>
    <name evidence="20" type="ORF">Micbo1qcDRAFT_151946</name>
</gene>
<reference evidence="21" key="1">
    <citation type="submission" date="2016-02" db="EMBL/GenBank/DDBJ databases">
        <title>Draft genome sequence of Microdochium bolleyi, a fungal endophyte of beachgrass.</title>
        <authorList>
            <consortium name="DOE Joint Genome Institute"/>
            <person name="David A.S."/>
            <person name="May G."/>
            <person name="Haridas S."/>
            <person name="Lim J."/>
            <person name="Wang M."/>
            <person name="Labutti K."/>
            <person name="Lipzen A."/>
            <person name="Barry K."/>
            <person name="Grigoriev I.V."/>
        </authorList>
    </citation>
    <scope>NUCLEOTIDE SEQUENCE [LARGE SCALE GENOMIC DNA]</scope>
    <source>
        <strain evidence="21">J235TASD1</strain>
    </source>
</reference>
<protein>
    <recommendedName>
        <fullName evidence="14">glucan 1,3-beta-glucosidase</fullName>
        <ecNumber evidence="14">3.2.1.58</ecNumber>
    </recommendedName>
    <alternativeName>
        <fullName evidence="15">Exo-1,3-beta-glucanase D</fullName>
    </alternativeName>
</protein>
<evidence type="ECO:0000256" key="9">
    <source>
        <dbReference type="ARBA" id="ARBA00023180"/>
    </source>
</evidence>
<evidence type="ECO:0000256" key="3">
    <source>
        <dbReference type="ARBA" id="ARBA00022475"/>
    </source>
</evidence>
<dbReference type="GO" id="GO:0005886">
    <property type="term" value="C:plasma membrane"/>
    <property type="evidence" value="ECO:0007669"/>
    <property type="project" value="UniProtKB-SubCell"/>
</dbReference>
<sequence length="620" mass="68110">MATTNNMGVKQSVTFSDSTVSFVKPGSLSDTEGIEMQGRGAELPPRTQQKSASEKRKIWIWIGLAIAVVAVAGTVIGVLFAKNMVGGGSSSSSTSATANGQTNGVTTTPSTSDTTAPSTNAGTEIATDNSTSTQTPQKCTDPKDIPKEFQGTALDQSTWLTMDGFNCTFTSQTIGGLPLLGLNSTWSDAGRANKNVPALDKPWGAYGPARPIRGVNVGGWLSLEPFITPSLFNYPKTLNIIDEYTLSKHLGPKEAAKTLEKHYATFITEEDFKNIAAAGLDHVRIPFSYWAVQVYDDDPYVPQISWRYLLRALEWCRKYGLRVKLDLHALPGSQNGWNHSGRSMAKGGNWILGTDATGAPKMQNRKRSLDIHDKLSKFFAQDRYKNLIAFYGLANEPAKTIPTSDLVSWTSDVFDIVAKNGVTAPQVFSESMKGLPEWGGKLQGKGDKLVLDVHQYIIFDNYLIGFNHKEKIDYACGYITKDVSGSAFGPTMVGEWSQADTDCTLHLNGVFNGARWNGTFFDNGFACPTKDDRCDCSMDGADPASFSKEYKLFLQTWAEAQMSAFEKTWGYFYWTWKTESAPLWSYEAAWKGGFMPKLAYEKDWKCGDPVPSFGGLPEYI</sequence>
<dbReference type="GO" id="GO:0071555">
    <property type="term" value="P:cell wall organization"/>
    <property type="evidence" value="ECO:0007669"/>
    <property type="project" value="UniProtKB-KW"/>
</dbReference>
<evidence type="ECO:0000256" key="18">
    <source>
        <dbReference type="SAM" id="Phobius"/>
    </source>
</evidence>
<keyword evidence="21" id="KW-1185">Reference proteome</keyword>
<evidence type="ECO:0000256" key="6">
    <source>
        <dbReference type="ARBA" id="ARBA00022968"/>
    </source>
</evidence>
<evidence type="ECO:0000256" key="11">
    <source>
        <dbReference type="ARBA" id="ARBA00023316"/>
    </source>
</evidence>
<dbReference type="OrthoDB" id="62120at2759"/>
<dbReference type="InterPro" id="IPR001547">
    <property type="entry name" value="Glyco_hydro_5"/>
</dbReference>
<keyword evidence="11" id="KW-0961">Cell wall biogenesis/degradation</keyword>
<evidence type="ECO:0000259" key="19">
    <source>
        <dbReference type="Pfam" id="PF00150"/>
    </source>
</evidence>
<name>A0A136IS41_9PEZI</name>
<dbReference type="AlphaFoldDB" id="A0A136IS41"/>
<dbReference type="GO" id="GO:0009251">
    <property type="term" value="P:glucan catabolic process"/>
    <property type="evidence" value="ECO:0007669"/>
    <property type="project" value="TreeGrafter"/>
</dbReference>
<comment type="subcellular location">
    <subcellularLocation>
        <location evidence="1">Cell membrane</location>
        <topology evidence="1">Single-pass type II membrane protein</topology>
    </subcellularLocation>
</comment>
<evidence type="ECO:0000256" key="10">
    <source>
        <dbReference type="ARBA" id="ARBA00023295"/>
    </source>
</evidence>
<dbReference type="Pfam" id="PF00150">
    <property type="entry name" value="Cellulase"/>
    <property type="match status" value="1"/>
</dbReference>
<keyword evidence="3" id="KW-1003">Cell membrane</keyword>
<keyword evidence="6" id="KW-0735">Signal-anchor</keyword>
<dbReference type="PANTHER" id="PTHR31297">
    <property type="entry name" value="GLUCAN ENDO-1,6-BETA-GLUCOSIDASE B"/>
    <property type="match status" value="1"/>
</dbReference>
<dbReference type="GO" id="GO:0009986">
    <property type="term" value="C:cell surface"/>
    <property type="evidence" value="ECO:0007669"/>
    <property type="project" value="TreeGrafter"/>
</dbReference>
<evidence type="ECO:0000256" key="4">
    <source>
        <dbReference type="ARBA" id="ARBA00022692"/>
    </source>
</evidence>
<keyword evidence="8 18" id="KW-0472">Membrane</keyword>
<evidence type="ECO:0000256" key="12">
    <source>
        <dbReference type="ARBA" id="ARBA00036824"/>
    </source>
</evidence>
<accession>A0A136IS41</accession>
<feature type="region of interest" description="Disordered" evidence="17">
    <location>
        <begin position="26"/>
        <end position="52"/>
    </location>
</feature>
<proteinExistence type="inferred from homology"/>
<feature type="region of interest" description="Disordered" evidence="17">
    <location>
        <begin position="89"/>
        <end position="145"/>
    </location>
</feature>
<dbReference type="GO" id="GO:0005576">
    <property type="term" value="C:extracellular region"/>
    <property type="evidence" value="ECO:0007669"/>
    <property type="project" value="TreeGrafter"/>
</dbReference>
<evidence type="ECO:0000256" key="13">
    <source>
        <dbReference type="ARBA" id="ARBA00037126"/>
    </source>
</evidence>
<dbReference type="InterPro" id="IPR050386">
    <property type="entry name" value="Glycosyl_hydrolase_5"/>
</dbReference>
<dbReference type="SUPFAM" id="SSF51445">
    <property type="entry name" value="(Trans)glycosidases"/>
    <property type="match status" value="1"/>
</dbReference>
<evidence type="ECO:0000313" key="21">
    <source>
        <dbReference type="Proteomes" id="UP000070501"/>
    </source>
</evidence>
<dbReference type="Proteomes" id="UP000070501">
    <property type="component" value="Unassembled WGS sequence"/>
</dbReference>
<keyword evidence="4 18" id="KW-0812">Transmembrane</keyword>
<feature type="domain" description="Glycoside hydrolase family 5" evidence="19">
    <location>
        <begin position="262"/>
        <end position="460"/>
    </location>
</feature>
<dbReference type="GO" id="GO:0004338">
    <property type="term" value="F:glucan exo-1,3-beta-glucosidase activity"/>
    <property type="evidence" value="ECO:0007669"/>
    <property type="project" value="UniProtKB-EC"/>
</dbReference>
<keyword evidence="5 16" id="KW-0378">Hydrolase</keyword>
<keyword evidence="7 18" id="KW-1133">Transmembrane helix</keyword>